<feature type="domain" description="Ribosome maturation factor RimP N-terminal" evidence="4">
    <location>
        <begin position="12"/>
        <end position="83"/>
    </location>
</feature>
<comment type="caution">
    <text evidence="6">The sequence shown here is derived from an EMBL/GenBank/DDBJ whole genome shotgun (WGS) entry which is preliminary data.</text>
</comment>
<dbReference type="NCBIfam" id="NF000927">
    <property type="entry name" value="PRK00092.1-1"/>
    <property type="match status" value="1"/>
</dbReference>
<comment type="function">
    <text evidence="3">Required for maturation of 30S ribosomal subunits.</text>
</comment>
<dbReference type="PANTHER" id="PTHR33867:SF1">
    <property type="entry name" value="RIBOSOME MATURATION FACTOR RIMP"/>
    <property type="match status" value="1"/>
</dbReference>
<organism evidence="6 7">
    <name type="scientific">Bowmanella dokdonensis</name>
    <dbReference type="NCBI Taxonomy" id="751969"/>
    <lineage>
        <taxon>Bacteria</taxon>
        <taxon>Pseudomonadati</taxon>
        <taxon>Pseudomonadota</taxon>
        <taxon>Gammaproteobacteria</taxon>
        <taxon>Alteromonadales</taxon>
        <taxon>Alteromonadaceae</taxon>
        <taxon>Bowmanella</taxon>
    </lineage>
</organism>
<keyword evidence="1 3" id="KW-0963">Cytoplasm</keyword>
<dbReference type="InterPro" id="IPR035956">
    <property type="entry name" value="RimP_N_sf"/>
</dbReference>
<dbReference type="InterPro" id="IPR003728">
    <property type="entry name" value="Ribosome_maturation_RimP"/>
</dbReference>
<dbReference type="InterPro" id="IPR028989">
    <property type="entry name" value="RimP_N"/>
</dbReference>
<evidence type="ECO:0000256" key="1">
    <source>
        <dbReference type="ARBA" id="ARBA00022490"/>
    </source>
</evidence>
<dbReference type="FunFam" id="3.30.300.70:FF:000001">
    <property type="entry name" value="Ribosome maturation factor RimP"/>
    <property type="match status" value="1"/>
</dbReference>
<name>A0A939INE4_9ALTE</name>
<dbReference type="CDD" id="cd01734">
    <property type="entry name" value="YlxS_C"/>
    <property type="match status" value="1"/>
</dbReference>
<dbReference type="Proteomes" id="UP000664654">
    <property type="component" value="Unassembled WGS sequence"/>
</dbReference>
<proteinExistence type="inferred from homology"/>
<dbReference type="InterPro" id="IPR036847">
    <property type="entry name" value="RimP_C_sf"/>
</dbReference>
<comment type="subcellular location">
    <subcellularLocation>
        <location evidence="3">Cytoplasm</location>
    </subcellularLocation>
</comment>
<accession>A0A939INE4</accession>
<evidence type="ECO:0000313" key="7">
    <source>
        <dbReference type="Proteomes" id="UP000664654"/>
    </source>
</evidence>
<reference evidence="6" key="1">
    <citation type="submission" date="2021-03" db="EMBL/GenBank/DDBJ databases">
        <title>novel species isolated from a fishpond in China.</title>
        <authorList>
            <person name="Lu H."/>
            <person name="Cai Z."/>
        </authorList>
    </citation>
    <scope>NUCLEOTIDE SEQUENCE</scope>
    <source>
        <strain evidence="6">JCM 30855</strain>
    </source>
</reference>
<dbReference type="Pfam" id="PF17384">
    <property type="entry name" value="DUF150_C"/>
    <property type="match status" value="1"/>
</dbReference>
<comment type="similarity">
    <text evidence="3">Belongs to the RimP family.</text>
</comment>
<keyword evidence="7" id="KW-1185">Reference proteome</keyword>
<dbReference type="GO" id="GO:0005829">
    <property type="term" value="C:cytosol"/>
    <property type="evidence" value="ECO:0007669"/>
    <property type="project" value="TreeGrafter"/>
</dbReference>
<dbReference type="EMBL" id="JAFKCV010000002">
    <property type="protein sequence ID" value="MBN7824730.1"/>
    <property type="molecule type" value="Genomic_DNA"/>
</dbReference>
<dbReference type="Gene3D" id="3.30.300.70">
    <property type="entry name" value="RimP-like superfamily, N-terminal"/>
    <property type="match status" value="1"/>
</dbReference>
<feature type="domain" description="Ribosome maturation factor RimP C-terminal" evidence="5">
    <location>
        <begin position="86"/>
        <end position="151"/>
    </location>
</feature>
<dbReference type="GO" id="GO:0000028">
    <property type="term" value="P:ribosomal small subunit assembly"/>
    <property type="evidence" value="ECO:0007669"/>
    <property type="project" value="TreeGrafter"/>
</dbReference>
<dbReference type="AlphaFoldDB" id="A0A939INE4"/>
<evidence type="ECO:0000256" key="2">
    <source>
        <dbReference type="ARBA" id="ARBA00022517"/>
    </source>
</evidence>
<evidence type="ECO:0000259" key="5">
    <source>
        <dbReference type="Pfam" id="PF17384"/>
    </source>
</evidence>
<dbReference type="GO" id="GO:0006412">
    <property type="term" value="P:translation"/>
    <property type="evidence" value="ECO:0007669"/>
    <property type="project" value="TreeGrafter"/>
</dbReference>
<dbReference type="RefSeq" id="WP_206572822.1">
    <property type="nucleotide sequence ID" value="NZ_JAFKCV010000002.1"/>
</dbReference>
<evidence type="ECO:0000313" key="6">
    <source>
        <dbReference type="EMBL" id="MBN7824730.1"/>
    </source>
</evidence>
<sequence length="152" mass="16883">MSKLEQTLTEMLTPAVEALGFELLGIEFVRAGKHSTLRLFIDHPEGITVDNCADVSHQVSAVLDVEDPINSEYNLEVSSPGMDRPLFREAHYQAVVGETVSVRLRMPMDNRRNFKGKVLSVENGTLDIEVDGQNFKLAIANIEKGNLVPNFD</sequence>
<dbReference type="Pfam" id="PF02576">
    <property type="entry name" value="RimP_N"/>
    <property type="match status" value="1"/>
</dbReference>
<dbReference type="InterPro" id="IPR028998">
    <property type="entry name" value="RimP_C"/>
</dbReference>
<protein>
    <recommendedName>
        <fullName evidence="3">Ribosome maturation factor RimP</fullName>
    </recommendedName>
</protein>
<dbReference type="HAMAP" id="MF_01077">
    <property type="entry name" value="RimP"/>
    <property type="match status" value="1"/>
</dbReference>
<dbReference type="SUPFAM" id="SSF75420">
    <property type="entry name" value="YhbC-like, N-terminal domain"/>
    <property type="match status" value="1"/>
</dbReference>
<dbReference type="PANTHER" id="PTHR33867">
    <property type="entry name" value="RIBOSOME MATURATION FACTOR RIMP"/>
    <property type="match status" value="1"/>
</dbReference>
<gene>
    <name evidence="3 6" type="primary">rimP</name>
    <name evidence="6" type="ORF">J0A66_05755</name>
</gene>
<evidence type="ECO:0000256" key="3">
    <source>
        <dbReference type="HAMAP-Rule" id="MF_01077"/>
    </source>
</evidence>
<evidence type="ECO:0000259" key="4">
    <source>
        <dbReference type="Pfam" id="PF02576"/>
    </source>
</evidence>
<dbReference type="SUPFAM" id="SSF74942">
    <property type="entry name" value="YhbC-like, C-terminal domain"/>
    <property type="match status" value="1"/>
</dbReference>
<dbReference type="Gene3D" id="2.30.30.180">
    <property type="entry name" value="Ribosome maturation factor RimP, C-terminal domain"/>
    <property type="match status" value="1"/>
</dbReference>
<keyword evidence="2 3" id="KW-0690">Ribosome biogenesis</keyword>